<sequence>MSASTTAKIFEFPGRASARPLAASHQDIEFEQEPCPMMDDGMLALDAYPFEIDEVDPLLIVEGRNSDFMEGPVQSRMTLIENAAHGSVARRFRLKDLHPMDVAIIAGFLVIVAMI</sequence>
<gene>
    <name evidence="1" type="ORF">LCGC14_0043960</name>
</gene>
<evidence type="ECO:0000313" key="1">
    <source>
        <dbReference type="EMBL" id="KKO08458.1"/>
    </source>
</evidence>
<accession>A0A0F9W839</accession>
<comment type="caution">
    <text evidence="1">The sequence shown here is derived from an EMBL/GenBank/DDBJ whole genome shotgun (WGS) entry which is preliminary data.</text>
</comment>
<dbReference type="EMBL" id="LAZR01000009">
    <property type="protein sequence ID" value="KKO08458.1"/>
    <property type="molecule type" value="Genomic_DNA"/>
</dbReference>
<dbReference type="AlphaFoldDB" id="A0A0F9W839"/>
<organism evidence="1">
    <name type="scientific">marine sediment metagenome</name>
    <dbReference type="NCBI Taxonomy" id="412755"/>
    <lineage>
        <taxon>unclassified sequences</taxon>
        <taxon>metagenomes</taxon>
        <taxon>ecological metagenomes</taxon>
    </lineage>
</organism>
<protein>
    <submittedName>
        <fullName evidence="1">Uncharacterized protein</fullName>
    </submittedName>
</protein>
<proteinExistence type="predicted"/>
<reference evidence="1" key="1">
    <citation type="journal article" date="2015" name="Nature">
        <title>Complex archaea that bridge the gap between prokaryotes and eukaryotes.</title>
        <authorList>
            <person name="Spang A."/>
            <person name="Saw J.H."/>
            <person name="Jorgensen S.L."/>
            <person name="Zaremba-Niedzwiedzka K."/>
            <person name="Martijn J."/>
            <person name="Lind A.E."/>
            <person name="van Eijk R."/>
            <person name="Schleper C."/>
            <person name="Guy L."/>
            <person name="Ettema T.J."/>
        </authorList>
    </citation>
    <scope>NUCLEOTIDE SEQUENCE</scope>
</reference>
<name>A0A0F9W839_9ZZZZ</name>